<dbReference type="Pfam" id="PF00004">
    <property type="entry name" value="AAA"/>
    <property type="match status" value="1"/>
</dbReference>
<dbReference type="SUPFAM" id="SSF52540">
    <property type="entry name" value="P-loop containing nucleoside triphosphate hydrolases"/>
    <property type="match status" value="1"/>
</dbReference>
<dbReference type="SMART" id="SM00382">
    <property type="entry name" value="AAA"/>
    <property type="match status" value="1"/>
</dbReference>
<keyword evidence="1" id="KW-0235">DNA replication</keyword>
<dbReference type="InterPro" id="IPR027417">
    <property type="entry name" value="P-loop_NTPase"/>
</dbReference>
<dbReference type="Gene3D" id="3.40.50.300">
    <property type="entry name" value="P-loop containing nucleotide triphosphate hydrolases"/>
    <property type="match status" value="1"/>
</dbReference>
<dbReference type="GO" id="GO:0003677">
    <property type="term" value="F:DNA binding"/>
    <property type="evidence" value="ECO:0007669"/>
    <property type="project" value="InterPro"/>
</dbReference>
<dbReference type="InterPro" id="IPR050238">
    <property type="entry name" value="DNA_Rep/Repair_Clamp_Loader"/>
</dbReference>
<protein>
    <recommendedName>
        <fullName evidence="4">AAA+ ATPase domain-containing protein</fullName>
    </recommendedName>
</protein>
<evidence type="ECO:0000256" key="2">
    <source>
        <dbReference type="ARBA" id="ARBA00022741"/>
    </source>
</evidence>
<dbReference type="GO" id="GO:0003689">
    <property type="term" value="F:DNA clamp loader activity"/>
    <property type="evidence" value="ECO:0007669"/>
    <property type="project" value="TreeGrafter"/>
</dbReference>
<evidence type="ECO:0000313" key="5">
    <source>
        <dbReference type="EMBL" id="QHT94987.1"/>
    </source>
</evidence>
<accession>A0A6C0IT22</accession>
<keyword evidence="2" id="KW-0547">Nucleotide-binding</keyword>
<proteinExistence type="predicted"/>
<dbReference type="CDD" id="cd00009">
    <property type="entry name" value="AAA"/>
    <property type="match status" value="1"/>
</dbReference>
<dbReference type="InterPro" id="IPR003593">
    <property type="entry name" value="AAA+_ATPase"/>
</dbReference>
<dbReference type="GO" id="GO:0005663">
    <property type="term" value="C:DNA replication factor C complex"/>
    <property type="evidence" value="ECO:0007669"/>
    <property type="project" value="TreeGrafter"/>
</dbReference>
<feature type="domain" description="AAA+ ATPase" evidence="4">
    <location>
        <begin position="34"/>
        <end position="179"/>
    </location>
</feature>
<keyword evidence="3" id="KW-0067">ATP-binding</keyword>
<evidence type="ECO:0000256" key="3">
    <source>
        <dbReference type="ARBA" id="ARBA00022840"/>
    </source>
</evidence>
<dbReference type="PANTHER" id="PTHR11669:SF20">
    <property type="entry name" value="REPLICATION FACTOR C SUBUNIT 4"/>
    <property type="match status" value="1"/>
</dbReference>
<organism evidence="5">
    <name type="scientific">viral metagenome</name>
    <dbReference type="NCBI Taxonomy" id="1070528"/>
    <lineage>
        <taxon>unclassified sequences</taxon>
        <taxon>metagenomes</taxon>
        <taxon>organismal metagenomes</taxon>
    </lineage>
</organism>
<evidence type="ECO:0000256" key="1">
    <source>
        <dbReference type="ARBA" id="ARBA00022705"/>
    </source>
</evidence>
<dbReference type="GO" id="GO:0016887">
    <property type="term" value="F:ATP hydrolysis activity"/>
    <property type="evidence" value="ECO:0007669"/>
    <property type="project" value="InterPro"/>
</dbReference>
<dbReference type="Pfam" id="PF08542">
    <property type="entry name" value="Rep_fac_C"/>
    <property type="match status" value="1"/>
</dbReference>
<name>A0A6C0IT22_9ZZZZ</name>
<dbReference type="SUPFAM" id="SSF48019">
    <property type="entry name" value="post-AAA+ oligomerization domain-like"/>
    <property type="match status" value="1"/>
</dbReference>
<sequence>MNTPYLKKYQPQKFKDFIIDKDYVDVLNTLVDMDNLNILLIGNNGSGKTSLIEATIREYYNLDKIPHKNVLVINNLKDQGITYYRNEVKTFSQTRSCIKGKKKIIVLDDIDLINDQSQQVFRNCIDKYSHNVHFLSSCTNIQKVIDAVQSRCTILKIKPLRKTFLNKIFNRIKNNENIRVEPRAQKLILNICNNSVRQLINYLEKFKLLNTSITSKMVKDICTNISFYEFEQYTTAWFKKKDIKTSINIIFNIFNKGYSVVDILDNYFIYIKYSDIIDEQLKYKIIKIICAYISIFHTIHETELELVLFTNDLIKILE</sequence>
<dbReference type="InterPro" id="IPR013748">
    <property type="entry name" value="Rep_factorC_C"/>
</dbReference>
<dbReference type="Gene3D" id="1.20.272.10">
    <property type="match status" value="1"/>
</dbReference>
<dbReference type="GO" id="GO:0005524">
    <property type="term" value="F:ATP binding"/>
    <property type="evidence" value="ECO:0007669"/>
    <property type="project" value="UniProtKB-KW"/>
</dbReference>
<evidence type="ECO:0000259" key="4">
    <source>
        <dbReference type="SMART" id="SM00382"/>
    </source>
</evidence>
<dbReference type="Gene3D" id="1.10.8.60">
    <property type="match status" value="1"/>
</dbReference>
<dbReference type="InterPro" id="IPR003959">
    <property type="entry name" value="ATPase_AAA_core"/>
</dbReference>
<dbReference type="PANTHER" id="PTHR11669">
    <property type="entry name" value="REPLICATION FACTOR C / DNA POLYMERASE III GAMMA-TAU SUBUNIT"/>
    <property type="match status" value="1"/>
</dbReference>
<dbReference type="AlphaFoldDB" id="A0A6C0IT22"/>
<dbReference type="InterPro" id="IPR008921">
    <property type="entry name" value="DNA_pol3_clamp-load_cplx_C"/>
</dbReference>
<dbReference type="EMBL" id="MN740233">
    <property type="protein sequence ID" value="QHT94987.1"/>
    <property type="molecule type" value="Genomic_DNA"/>
</dbReference>
<dbReference type="GO" id="GO:0006261">
    <property type="term" value="P:DNA-templated DNA replication"/>
    <property type="evidence" value="ECO:0007669"/>
    <property type="project" value="TreeGrafter"/>
</dbReference>
<reference evidence="5" key="1">
    <citation type="journal article" date="2020" name="Nature">
        <title>Giant virus diversity and host interactions through global metagenomics.</title>
        <authorList>
            <person name="Schulz F."/>
            <person name="Roux S."/>
            <person name="Paez-Espino D."/>
            <person name="Jungbluth S."/>
            <person name="Walsh D.A."/>
            <person name="Denef V.J."/>
            <person name="McMahon K.D."/>
            <person name="Konstantinidis K.T."/>
            <person name="Eloe-Fadrosh E.A."/>
            <person name="Kyrpides N.C."/>
            <person name="Woyke T."/>
        </authorList>
    </citation>
    <scope>NUCLEOTIDE SEQUENCE</scope>
    <source>
        <strain evidence="5">GVMAG-M-3300024261-37</strain>
    </source>
</reference>
<dbReference type="GO" id="GO:0006281">
    <property type="term" value="P:DNA repair"/>
    <property type="evidence" value="ECO:0007669"/>
    <property type="project" value="TreeGrafter"/>
</dbReference>